<feature type="compositionally biased region" description="Basic and acidic residues" evidence="4">
    <location>
        <begin position="761"/>
        <end position="788"/>
    </location>
</feature>
<feature type="domain" description="Myb-like" evidence="5">
    <location>
        <begin position="955"/>
        <end position="1016"/>
    </location>
</feature>
<keyword evidence="1" id="KW-0479">Metal-binding</keyword>
<keyword evidence="3" id="KW-0862">Zinc</keyword>
<proteinExistence type="predicted"/>
<dbReference type="SUPFAM" id="SSF57903">
    <property type="entry name" value="FYVE/PHD zinc finger"/>
    <property type="match status" value="1"/>
</dbReference>
<feature type="compositionally biased region" description="Polar residues" evidence="4">
    <location>
        <begin position="917"/>
        <end position="933"/>
    </location>
</feature>
<dbReference type="InterPro" id="IPR001965">
    <property type="entry name" value="Znf_PHD"/>
</dbReference>
<keyword evidence="2" id="KW-0863">Zinc-finger</keyword>
<dbReference type="InterPro" id="IPR009057">
    <property type="entry name" value="Homeodomain-like_sf"/>
</dbReference>
<dbReference type="Gene3D" id="3.30.40.10">
    <property type="entry name" value="Zinc/RING finger domain, C3HC4 (zinc finger)"/>
    <property type="match status" value="1"/>
</dbReference>
<feature type="region of interest" description="Disordered" evidence="4">
    <location>
        <begin position="520"/>
        <end position="546"/>
    </location>
</feature>
<evidence type="ECO:0000259" key="5">
    <source>
        <dbReference type="PROSITE" id="PS50090"/>
    </source>
</evidence>
<feature type="compositionally biased region" description="Basic and acidic residues" evidence="4">
    <location>
        <begin position="526"/>
        <end position="539"/>
    </location>
</feature>
<evidence type="ECO:0000313" key="6">
    <source>
        <dbReference type="EMBL" id="KAG2651161.1"/>
    </source>
</evidence>
<accession>A0A8T0WNH2</accession>
<dbReference type="CDD" id="cd15489">
    <property type="entry name" value="PHD_SF"/>
    <property type="match status" value="1"/>
</dbReference>
<keyword evidence="7" id="KW-1185">Reference proteome</keyword>
<feature type="region of interest" description="Disordered" evidence="4">
    <location>
        <begin position="751"/>
        <end position="956"/>
    </location>
</feature>
<evidence type="ECO:0000256" key="2">
    <source>
        <dbReference type="ARBA" id="ARBA00022771"/>
    </source>
</evidence>
<comment type="caution">
    <text evidence="6">The sequence shown here is derived from an EMBL/GenBank/DDBJ whole genome shotgun (WGS) entry which is preliminary data.</text>
</comment>
<feature type="region of interest" description="Disordered" evidence="4">
    <location>
        <begin position="695"/>
        <end position="721"/>
    </location>
</feature>
<dbReference type="SMART" id="SM00249">
    <property type="entry name" value="PHD"/>
    <property type="match status" value="1"/>
</dbReference>
<protein>
    <recommendedName>
        <fullName evidence="5">Myb-like domain-containing protein</fullName>
    </recommendedName>
</protein>
<evidence type="ECO:0000256" key="4">
    <source>
        <dbReference type="SAM" id="MobiDB-lite"/>
    </source>
</evidence>
<dbReference type="AlphaFoldDB" id="A0A8T0WNH2"/>
<evidence type="ECO:0000256" key="3">
    <source>
        <dbReference type="ARBA" id="ARBA00022833"/>
    </source>
</evidence>
<organism evidence="6 7">
    <name type="scientific">Panicum virgatum</name>
    <name type="common">Blackwell switchgrass</name>
    <dbReference type="NCBI Taxonomy" id="38727"/>
    <lineage>
        <taxon>Eukaryota</taxon>
        <taxon>Viridiplantae</taxon>
        <taxon>Streptophyta</taxon>
        <taxon>Embryophyta</taxon>
        <taxon>Tracheophyta</taxon>
        <taxon>Spermatophyta</taxon>
        <taxon>Magnoliopsida</taxon>
        <taxon>Liliopsida</taxon>
        <taxon>Poales</taxon>
        <taxon>Poaceae</taxon>
        <taxon>PACMAD clade</taxon>
        <taxon>Panicoideae</taxon>
        <taxon>Panicodae</taxon>
        <taxon>Paniceae</taxon>
        <taxon>Panicinae</taxon>
        <taxon>Panicum</taxon>
        <taxon>Panicum sect. Hiantes</taxon>
    </lineage>
</organism>
<dbReference type="InterPro" id="IPR011011">
    <property type="entry name" value="Znf_FYVE_PHD"/>
</dbReference>
<dbReference type="InterPro" id="IPR001005">
    <property type="entry name" value="SANT/Myb"/>
</dbReference>
<dbReference type="PROSITE" id="PS50090">
    <property type="entry name" value="MYB_LIKE"/>
    <property type="match status" value="1"/>
</dbReference>
<feature type="compositionally biased region" description="Basic and acidic residues" evidence="4">
    <location>
        <begin position="699"/>
        <end position="715"/>
    </location>
</feature>
<name>A0A8T0WNH2_PANVG</name>
<dbReference type="SUPFAM" id="SSF46689">
    <property type="entry name" value="Homeodomain-like"/>
    <property type="match status" value="1"/>
</dbReference>
<sequence>MPAAAERLAAQWVVDALAADETIDFFVIKGKPQALIAHFAPSVLLHSFNLSPRVPGAPPALVGDSSEFLVGAPDAARERVALRCLQELAAFAVSDEDGAAAAPSGMLRVDAARSCEDLLIELTGQVGSSISFERDRILPFRQAIQDFICIKKPTLPVTSLELLREVDPEIQSVAAPSPVDQSGIKKHDNNQSLCNVNHLHSNVDKPRPPTVSTELQPENLTHVDNETEIGDFQQCPIKPTVDFDQPCASDIRFYNQPREDAINAASVGASTTEKNLSNVDSDMSVAALSADVPASASCNATSQGNIVEPLSKKDMVDKTTVVQPQLCKGKSSNPNDDGTCDQSLKDPSHENQTVQATMAPAFDRINDVLPTNTSEASHLVNQNLDGSASIPPVEKDPVHEELTLRAASGIPSVTCNSAMQEDKSGTNHPSTEHTTMFEEHIGTKSQLEVSSADKNKHTLYDDVTMLEKNMVCGGPNVQNAPEPLSCNVTLHDKISEANSLSKQNIETNTAEVQECSCSISVPNSSHDGDRKRAKQDSKKQTVGKTVAETSHVHSADDSFSGFAAARLLSMTGKMPFCSQVQEANDCLGVSQEQDLCIKCGKDGQLLQCSSCFLSAHDSCFGSSVTFEDSGQFYCPVCICTKATEAYQKAKKTYIEARKNLFAFLGTENLLKHHDELQTNGGDQLNVRNSLKRQKSCSQTKDDDLAHQGEESDRQRKNQKINAASDACNGVVIEKAFSVRNSDVAPMNKHSVLLNNSNQPHNSEKDHHVENTEAREDAGNGHSSHERRNSYQNRCTPAANPEVEAGKDAGNGHSSHERRNSSQNRCTPAANPEVEAGKDAGNGHSSHERRNSSQNRCTPAANLEVEADKEDIPTTSHQSENSDEIEASSSNDSGKRSSPPWRTMKHHKAKLQEREATAASNSRKAFGQQDQHMPSPSGKRKYAYPPKRYSNPVAPTGRRSKLCWTEEEEAALSEAMEKFTPRDNGAIPWVQILEQGRNVFHKTRLPCDLRVKWRNMKKKAGS</sequence>
<dbReference type="EMBL" id="CM029038">
    <property type="protein sequence ID" value="KAG2651161.1"/>
    <property type="molecule type" value="Genomic_DNA"/>
</dbReference>
<reference evidence="6" key="1">
    <citation type="submission" date="2020-05" db="EMBL/GenBank/DDBJ databases">
        <title>WGS assembly of Panicum virgatum.</title>
        <authorList>
            <person name="Lovell J.T."/>
            <person name="Jenkins J."/>
            <person name="Shu S."/>
            <person name="Juenger T.E."/>
            <person name="Schmutz J."/>
        </authorList>
    </citation>
    <scope>NUCLEOTIDE SEQUENCE</scope>
    <source>
        <strain evidence="6">AP13</strain>
    </source>
</reference>
<dbReference type="Proteomes" id="UP000823388">
    <property type="component" value="Chromosome 1N"/>
</dbReference>
<gene>
    <name evidence="6" type="ORF">PVAP13_1NG249900</name>
</gene>
<dbReference type="InterPro" id="IPR013083">
    <property type="entry name" value="Znf_RING/FYVE/PHD"/>
</dbReference>
<dbReference type="GO" id="GO:0008270">
    <property type="term" value="F:zinc ion binding"/>
    <property type="evidence" value="ECO:0007669"/>
    <property type="project" value="UniProtKB-KW"/>
</dbReference>
<dbReference type="PANTHER" id="PTHR47863">
    <property type="entry name" value="RING/FYVE/PHD ZINC FINGER SUPERFAMILY PROTEIN"/>
    <property type="match status" value="1"/>
</dbReference>
<feature type="region of interest" description="Disordered" evidence="4">
    <location>
        <begin position="326"/>
        <end position="351"/>
    </location>
</feature>
<dbReference type="PANTHER" id="PTHR47863:SF13">
    <property type="entry name" value="ZINC FINGER PHD-TYPE DOMAIN-CONTAINING PROTEIN"/>
    <property type="match status" value="1"/>
</dbReference>
<evidence type="ECO:0000313" key="7">
    <source>
        <dbReference type="Proteomes" id="UP000823388"/>
    </source>
</evidence>
<dbReference type="Gene3D" id="1.10.10.60">
    <property type="entry name" value="Homeodomain-like"/>
    <property type="match status" value="1"/>
</dbReference>
<evidence type="ECO:0000256" key="1">
    <source>
        <dbReference type="ARBA" id="ARBA00022723"/>
    </source>
</evidence>
<feature type="compositionally biased region" description="Polar residues" evidence="4">
    <location>
        <begin position="330"/>
        <end position="342"/>
    </location>
</feature>